<dbReference type="EMBL" id="AFBI03000130">
    <property type="protein sequence ID" value="EJW01632.1"/>
    <property type="molecule type" value="Genomic_DNA"/>
</dbReference>
<dbReference type="PANTHER" id="PTHR24221">
    <property type="entry name" value="ATP-BINDING CASSETTE SUB-FAMILY B"/>
    <property type="match status" value="1"/>
</dbReference>
<dbReference type="SUPFAM" id="SSF90123">
    <property type="entry name" value="ABC transporter transmembrane region"/>
    <property type="match status" value="1"/>
</dbReference>
<evidence type="ECO:0000256" key="3">
    <source>
        <dbReference type="ARBA" id="ARBA00022741"/>
    </source>
</evidence>
<dbReference type="PROSITE" id="PS00211">
    <property type="entry name" value="ABC_TRANSPORTER_1"/>
    <property type="match status" value="1"/>
</dbReference>
<evidence type="ECO:0000256" key="5">
    <source>
        <dbReference type="ARBA" id="ARBA00022989"/>
    </source>
</evidence>
<dbReference type="InterPro" id="IPR003439">
    <property type="entry name" value="ABC_transporter-like_ATP-bd"/>
</dbReference>
<dbReference type="GO" id="GO:0016887">
    <property type="term" value="F:ATP hydrolysis activity"/>
    <property type="evidence" value="ECO:0007669"/>
    <property type="project" value="InterPro"/>
</dbReference>
<feature type="transmembrane region" description="Helical" evidence="7">
    <location>
        <begin position="170"/>
        <end position="188"/>
    </location>
</feature>
<dbReference type="InterPro" id="IPR017871">
    <property type="entry name" value="ABC_transporter-like_CS"/>
</dbReference>
<dbReference type="OrthoDB" id="6500128at2759"/>
<reference evidence="11" key="2">
    <citation type="submission" date="2015-07" db="EMBL/GenBank/DDBJ databases">
        <title>Contrasting host-pathogen interactions and genome evolution in two generalist and specialist microsporidian pathogens of mosquitoes.</title>
        <authorList>
            <consortium name="The Broad Institute Genomics Platform"/>
            <consortium name="The Broad Institute Genome Sequencing Center for Infectious Disease"/>
            <person name="Cuomo C.A."/>
            <person name="Sanscrainte N.D."/>
            <person name="Goldberg J.M."/>
            <person name="Heiman D."/>
            <person name="Young S."/>
            <person name="Zeng Q."/>
            <person name="Becnel J.J."/>
            <person name="Birren B.W."/>
        </authorList>
    </citation>
    <scope>NUCLEOTIDE SEQUENCE [LARGE SCALE GENOMIC DNA]</scope>
    <source>
        <strain evidence="11">USNM 41457</strain>
    </source>
</reference>
<dbReference type="Gene3D" id="3.40.50.300">
    <property type="entry name" value="P-loop containing nucleotide triphosphate hydrolases"/>
    <property type="match status" value="1"/>
</dbReference>
<dbReference type="Gene3D" id="1.20.1560.10">
    <property type="entry name" value="ABC transporter type 1, transmembrane domain"/>
    <property type="match status" value="1"/>
</dbReference>
<evidence type="ECO:0000256" key="4">
    <source>
        <dbReference type="ARBA" id="ARBA00022840"/>
    </source>
</evidence>
<dbReference type="GO" id="GO:0140359">
    <property type="term" value="F:ABC-type transporter activity"/>
    <property type="evidence" value="ECO:0007669"/>
    <property type="project" value="InterPro"/>
</dbReference>
<evidence type="ECO:0000256" key="2">
    <source>
        <dbReference type="ARBA" id="ARBA00022692"/>
    </source>
</evidence>
<dbReference type="CDD" id="cd03228">
    <property type="entry name" value="ABCC_MRP_Like"/>
    <property type="match status" value="1"/>
</dbReference>
<dbReference type="InterPro" id="IPR003593">
    <property type="entry name" value="AAA+_ATPase"/>
</dbReference>
<evidence type="ECO:0000259" key="8">
    <source>
        <dbReference type="PROSITE" id="PS50893"/>
    </source>
</evidence>
<keyword evidence="5 7" id="KW-1133">Transmembrane helix</keyword>
<protein>
    <recommendedName>
        <fullName evidence="12">ABC transporter domain-containing protein</fullName>
    </recommendedName>
</protein>
<organism evidence="10 11">
    <name type="scientific">Edhazardia aedis (strain USNM 41457)</name>
    <name type="common">Microsporidian parasite</name>
    <dbReference type="NCBI Taxonomy" id="1003232"/>
    <lineage>
        <taxon>Eukaryota</taxon>
        <taxon>Fungi</taxon>
        <taxon>Fungi incertae sedis</taxon>
        <taxon>Microsporidia</taxon>
        <taxon>Edhazardia</taxon>
    </lineage>
</organism>
<keyword evidence="4" id="KW-0067">ATP-binding</keyword>
<keyword evidence="3" id="KW-0547">Nucleotide-binding</keyword>
<comment type="caution">
    <text evidence="10">The sequence shown here is derived from an EMBL/GenBank/DDBJ whole genome shotgun (WGS) entry which is preliminary data.</text>
</comment>
<reference evidence="10 11" key="1">
    <citation type="submission" date="2011-08" db="EMBL/GenBank/DDBJ databases">
        <authorList>
            <person name="Liu Z.J."/>
            <person name="Shi F.L."/>
            <person name="Lu J.Q."/>
            <person name="Li M."/>
            <person name="Wang Z.L."/>
        </authorList>
    </citation>
    <scope>NUCLEOTIDE SEQUENCE [LARGE SCALE GENOMIC DNA]</scope>
    <source>
        <strain evidence="10 11">USNM 41457</strain>
    </source>
</reference>
<evidence type="ECO:0000256" key="1">
    <source>
        <dbReference type="ARBA" id="ARBA00004141"/>
    </source>
</evidence>
<feature type="domain" description="ABC transporter" evidence="8">
    <location>
        <begin position="621"/>
        <end position="844"/>
    </location>
</feature>
<evidence type="ECO:0000259" key="9">
    <source>
        <dbReference type="PROSITE" id="PS50929"/>
    </source>
</evidence>
<comment type="subcellular location">
    <subcellularLocation>
        <location evidence="1">Membrane</location>
        <topology evidence="1">Multi-pass membrane protein</topology>
    </subcellularLocation>
</comment>
<dbReference type="InterPro" id="IPR039421">
    <property type="entry name" value="Type_1_exporter"/>
</dbReference>
<proteinExistence type="predicted"/>
<evidence type="ECO:0000313" key="10">
    <source>
        <dbReference type="EMBL" id="EJW01632.1"/>
    </source>
</evidence>
<keyword evidence="2 7" id="KW-0812">Transmembrane</keyword>
<gene>
    <name evidence="10" type="ORF">EDEG_03824</name>
</gene>
<accession>J9DJV9</accession>
<sequence length="844" mass="97116">MERSARRDKKERSAFKECFKLLKITLRDDTKFRIIFCCVILIIIFLQILEIKLKNIENGFLNLSKRSEQIEACLRIFILEMISTPFDEFYKYIFMSYCNKFIRRTSEKALKNVLDLKYGHDSSNNANIQNAIELGSHGFSKLICGLVLSLVSVIVSLVCISIHILNETSLAILLIVLIPYGISIFIIGKTVHYKLKYKEIAYEMRGLCQNAMNEIFINIECIKVNEMNEFESKKYAEVMRKYEKAYNKYLMIDKIMNWLNKLFFVALKSFSFLMIINKNSGAELILNLTIFKTAFDKLQKNSHKMSHIYSDIKNSLMCISMLERLENYSAEQINLGNETENISIWSASNPPECLKCSNITLLDMKDLNNEIHSGESSDIVFDLSETDQNILINSQPFLCQNNKTEITSQKENILAKLPVSQKNEKLCSSNLNEKHNYASVKSNVVIMNTDETDKLQNISKNKDVKFLVEMQDIYLQKQKSYPMNLAISKDIKEENVYILKKEENKLTSTTFKNTLSLRNNNNVRENLTDNFYQKSNSKIECAKNKDTAVTILNDEKSKNSNLKNIDSFNSKIFEKLDHVEIEIPYDENKQSIAENRDSTKLLPFLPVKAVSCNLNCEIDTLELKNINLWQNKKQILKNINIEIKKGEKIAVIGKNGTGKSTFIRLIAGLNRYKGEIKINQQQVDTTNSEYKNIFTYGSQNITLFDSTIMYNILYGSNMQKDKSLESIKNELVCLCNEISLSKTLDSKKDGILENVGANGCYLSGGERQKIILARTLWQNKPVILLDEPTSNLDKNAELAVIKTILSKKDKIVIMTVHNMSLLRMFDKVIRINDQSLCVYNHCKE</sequence>
<dbReference type="InterPro" id="IPR036640">
    <property type="entry name" value="ABC1_TM_sf"/>
</dbReference>
<dbReference type="VEuPathDB" id="MicrosporidiaDB:EDEG_03824"/>
<evidence type="ECO:0000313" key="11">
    <source>
        <dbReference type="Proteomes" id="UP000003163"/>
    </source>
</evidence>
<dbReference type="SUPFAM" id="SSF52540">
    <property type="entry name" value="P-loop containing nucleoside triphosphate hydrolases"/>
    <property type="match status" value="1"/>
</dbReference>
<dbReference type="InterPro" id="IPR027417">
    <property type="entry name" value="P-loop_NTPase"/>
</dbReference>
<dbReference type="InterPro" id="IPR011527">
    <property type="entry name" value="ABC1_TM_dom"/>
</dbReference>
<keyword evidence="11" id="KW-1185">Reference proteome</keyword>
<feature type="domain" description="ABC transmembrane type-1" evidence="9">
    <location>
        <begin position="39"/>
        <end position="274"/>
    </location>
</feature>
<dbReference type="GO" id="GO:0005524">
    <property type="term" value="F:ATP binding"/>
    <property type="evidence" value="ECO:0007669"/>
    <property type="project" value="UniProtKB-KW"/>
</dbReference>
<dbReference type="PANTHER" id="PTHR24221:SF653">
    <property type="entry name" value="TRANSPORT ATP-BINDING PROTEIN CYDC"/>
    <property type="match status" value="1"/>
</dbReference>
<dbReference type="Pfam" id="PF00005">
    <property type="entry name" value="ABC_tran"/>
    <property type="match status" value="1"/>
</dbReference>
<dbReference type="GO" id="GO:0016020">
    <property type="term" value="C:membrane"/>
    <property type="evidence" value="ECO:0007669"/>
    <property type="project" value="UniProtKB-SubCell"/>
</dbReference>
<dbReference type="Proteomes" id="UP000003163">
    <property type="component" value="Unassembled WGS sequence"/>
</dbReference>
<name>J9DJV9_EDHAE</name>
<evidence type="ECO:0008006" key="12">
    <source>
        <dbReference type="Google" id="ProtNLM"/>
    </source>
</evidence>
<dbReference type="HOGENOM" id="CLU_337389_0_0_1"/>
<evidence type="ECO:0000256" key="6">
    <source>
        <dbReference type="ARBA" id="ARBA00023136"/>
    </source>
</evidence>
<feature type="transmembrane region" description="Helical" evidence="7">
    <location>
        <begin position="32"/>
        <end position="49"/>
    </location>
</feature>
<dbReference type="PROSITE" id="PS50893">
    <property type="entry name" value="ABC_TRANSPORTER_2"/>
    <property type="match status" value="1"/>
</dbReference>
<dbReference type="InParanoid" id="J9DJV9"/>
<dbReference type="PROSITE" id="PS50929">
    <property type="entry name" value="ABC_TM1F"/>
    <property type="match status" value="1"/>
</dbReference>
<dbReference type="SMART" id="SM00382">
    <property type="entry name" value="AAA"/>
    <property type="match status" value="1"/>
</dbReference>
<dbReference type="STRING" id="1003232.J9DJV9"/>
<keyword evidence="6 7" id="KW-0472">Membrane</keyword>
<evidence type="ECO:0000256" key="7">
    <source>
        <dbReference type="SAM" id="Phobius"/>
    </source>
</evidence>
<dbReference type="AlphaFoldDB" id="J9DJV9"/>
<feature type="transmembrane region" description="Helical" evidence="7">
    <location>
        <begin position="142"/>
        <end position="164"/>
    </location>
</feature>